<dbReference type="PANTHER" id="PTHR34438">
    <property type="entry name" value="SI:DKEY-97L20.6"/>
    <property type="match status" value="1"/>
</dbReference>
<protein>
    <submittedName>
        <fullName evidence="2">Uncharacterized protein</fullName>
    </submittedName>
</protein>
<name>A0ABQ8FF99_9FUNG</name>
<reference evidence="2 3" key="1">
    <citation type="submission" date="2021-02" db="EMBL/GenBank/DDBJ databases">
        <title>Variation within the Batrachochytrium salamandrivorans European outbreak.</title>
        <authorList>
            <person name="Kelly M."/>
            <person name="Pasmans F."/>
            <person name="Shea T.P."/>
            <person name="Munoz J.F."/>
            <person name="Carranza S."/>
            <person name="Cuomo C.A."/>
            <person name="Martel A."/>
        </authorList>
    </citation>
    <scope>NUCLEOTIDE SEQUENCE [LARGE SCALE GENOMIC DNA]</scope>
    <source>
        <strain evidence="2 3">AMFP18/2</strain>
    </source>
</reference>
<dbReference type="InterPro" id="IPR028042">
    <property type="entry name" value="DUF4639"/>
</dbReference>
<dbReference type="Proteomes" id="UP001648503">
    <property type="component" value="Unassembled WGS sequence"/>
</dbReference>
<proteinExistence type="predicted"/>
<feature type="compositionally biased region" description="Low complexity" evidence="1">
    <location>
        <begin position="194"/>
        <end position="207"/>
    </location>
</feature>
<comment type="caution">
    <text evidence="2">The sequence shown here is derived from an EMBL/GenBank/DDBJ whole genome shotgun (WGS) entry which is preliminary data.</text>
</comment>
<dbReference type="EMBL" id="JAFCIX010000279">
    <property type="protein sequence ID" value="KAH6595724.1"/>
    <property type="molecule type" value="Genomic_DNA"/>
</dbReference>
<keyword evidence="3" id="KW-1185">Reference proteome</keyword>
<dbReference type="PANTHER" id="PTHR34438:SF1">
    <property type="entry name" value="CHROMOSOME 2 OPEN READING FRAME 81"/>
    <property type="match status" value="1"/>
</dbReference>
<feature type="compositionally biased region" description="Polar residues" evidence="1">
    <location>
        <begin position="161"/>
        <end position="193"/>
    </location>
</feature>
<dbReference type="Pfam" id="PF15479">
    <property type="entry name" value="DUF4639"/>
    <property type="match status" value="1"/>
</dbReference>
<evidence type="ECO:0000313" key="2">
    <source>
        <dbReference type="EMBL" id="KAH6595724.1"/>
    </source>
</evidence>
<evidence type="ECO:0000256" key="1">
    <source>
        <dbReference type="SAM" id="MobiDB-lite"/>
    </source>
</evidence>
<feature type="region of interest" description="Disordered" evidence="1">
    <location>
        <begin position="336"/>
        <end position="355"/>
    </location>
</feature>
<gene>
    <name evidence="2" type="ORF">BASA50_005625</name>
</gene>
<sequence length="549" mass="59821">MATKEEWLQLIDQEDGESLAISLIQEILQRSQHILFEKHIDVQVLPYAVGFARDTLVSLINYQFFRCDPGNTDTDLWEPDDELEPVTIDSWARGAVPIRIISSDALRTEPTRQTDTTTKLDIVARSAEPISKKWLQRETGVPKKIDKAQLKRPNQPKYGSKGNSVLTLQAKSGTHTTPQLQTCSGKTSPSQSHTGISPTRSSTIISTGHPRSDNHSLVGSSVEKGQGRAMPRISSIGKEGEAVPIKYGRDGQIGYSRNMARNKRTTDTAAVQVIAVGEISPLGSLQFKPDSIYQEKIGRLGRHGKPGPTALSGGELTCSTTRGRSIPDAPGSLKISASTSVGVEPSNPPILEKPKRIKEGERRAINIKDNAKMQAAPYGKANHTNDIARGKSRSLAASEHITSKGVLHSSIGTDPHGQVLSLKTSPLTRLLTSPPPLPPPSPPSQLLPQQGTMADRCTSTLFKGHRPCDSTRMDRSSITPRTLRPIHGHLMFGHSSGKGQSRLKPVVLEEQPLRLADPQGQHYRETISPVISPTSPMIHPRSLECTNRE</sequence>
<evidence type="ECO:0000313" key="3">
    <source>
        <dbReference type="Proteomes" id="UP001648503"/>
    </source>
</evidence>
<feature type="region of interest" description="Disordered" evidence="1">
    <location>
        <begin position="143"/>
        <end position="229"/>
    </location>
</feature>
<organism evidence="2 3">
    <name type="scientific">Batrachochytrium salamandrivorans</name>
    <dbReference type="NCBI Taxonomy" id="1357716"/>
    <lineage>
        <taxon>Eukaryota</taxon>
        <taxon>Fungi</taxon>
        <taxon>Fungi incertae sedis</taxon>
        <taxon>Chytridiomycota</taxon>
        <taxon>Chytridiomycota incertae sedis</taxon>
        <taxon>Chytridiomycetes</taxon>
        <taxon>Rhizophydiales</taxon>
        <taxon>Rhizophydiales incertae sedis</taxon>
        <taxon>Batrachochytrium</taxon>
    </lineage>
</organism>
<accession>A0ABQ8FF99</accession>